<protein>
    <submittedName>
        <fullName evidence="2">Uncharacterized protein</fullName>
    </submittedName>
</protein>
<feature type="signal peptide" evidence="1">
    <location>
        <begin position="1"/>
        <end position="19"/>
    </location>
</feature>
<dbReference type="Proteomes" id="UP000283090">
    <property type="component" value="Unassembled WGS sequence"/>
</dbReference>
<reference evidence="2 3" key="1">
    <citation type="submission" date="2019-01" db="EMBL/GenBank/DDBJ databases">
        <title>Intercellular communication is required for trap formation in the nematode-trapping fungus Duddingtonia flagrans.</title>
        <authorList>
            <person name="Youssar L."/>
            <person name="Wernet V."/>
            <person name="Hensel N."/>
            <person name="Hildebrandt H.-G."/>
            <person name="Fischer R."/>
        </authorList>
    </citation>
    <scope>NUCLEOTIDE SEQUENCE [LARGE SCALE GENOMIC DNA]</scope>
    <source>
        <strain evidence="2 3">CBS H-5679</strain>
    </source>
</reference>
<dbReference type="AlphaFoldDB" id="A0A437A1U6"/>
<accession>A0A437A1U6</accession>
<dbReference type="EMBL" id="SAEB01000006">
    <property type="protein sequence ID" value="RVD85116.1"/>
    <property type="molecule type" value="Genomic_DNA"/>
</dbReference>
<dbReference type="RefSeq" id="XP_067490660.1">
    <property type="nucleotide sequence ID" value="XM_067632386.1"/>
</dbReference>
<evidence type="ECO:0000256" key="1">
    <source>
        <dbReference type="SAM" id="SignalP"/>
    </source>
</evidence>
<dbReference type="OrthoDB" id="5289628at2759"/>
<evidence type="ECO:0000313" key="3">
    <source>
        <dbReference type="Proteomes" id="UP000283090"/>
    </source>
</evidence>
<sequence>MLVTTILVTLLSAVASAVAVPAAPVANPKSSGVDKREAQWDVDPSIAWRVSCPSTRIWQWRGNLVNWNWCQDRCDCRGKFVKVHGDCKYEKFLECYQQVSTTACVTSKSAIFLVKLPEA</sequence>
<feature type="chain" id="PRO_5019333909" evidence="1">
    <location>
        <begin position="20"/>
        <end position="119"/>
    </location>
</feature>
<dbReference type="GeneID" id="93585758"/>
<keyword evidence="3" id="KW-1185">Reference proteome</keyword>
<proteinExistence type="predicted"/>
<gene>
    <name evidence="2" type="ORF">DFL_003447</name>
</gene>
<comment type="caution">
    <text evidence="2">The sequence shown here is derived from an EMBL/GenBank/DDBJ whole genome shotgun (WGS) entry which is preliminary data.</text>
</comment>
<organism evidence="2 3">
    <name type="scientific">Arthrobotrys flagrans</name>
    <name type="common">Nematode-trapping fungus</name>
    <name type="synonym">Trichothecium flagrans</name>
    <dbReference type="NCBI Taxonomy" id="97331"/>
    <lineage>
        <taxon>Eukaryota</taxon>
        <taxon>Fungi</taxon>
        <taxon>Dikarya</taxon>
        <taxon>Ascomycota</taxon>
        <taxon>Pezizomycotina</taxon>
        <taxon>Orbiliomycetes</taxon>
        <taxon>Orbiliales</taxon>
        <taxon>Orbiliaceae</taxon>
        <taxon>Arthrobotrys</taxon>
    </lineage>
</organism>
<name>A0A437A1U6_ARTFL</name>
<keyword evidence="1" id="KW-0732">Signal</keyword>
<dbReference type="VEuPathDB" id="FungiDB:DFL_003447"/>
<evidence type="ECO:0000313" key="2">
    <source>
        <dbReference type="EMBL" id="RVD85116.1"/>
    </source>
</evidence>